<evidence type="ECO:0000256" key="3">
    <source>
        <dbReference type="ARBA" id="ARBA00023274"/>
    </source>
</evidence>
<comment type="similarity">
    <text evidence="1">Belongs to the eukaryotic ribosomal protein eS19 family.</text>
</comment>
<dbReference type="Proteomes" id="UP000240322">
    <property type="component" value="Unassembled WGS sequence"/>
</dbReference>
<dbReference type="GO" id="GO:0003723">
    <property type="term" value="F:RNA binding"/>
    <property type="evidence" value="ECO:0007669"/>
    <property type="project" value="TreeGrafter"/>
</dbReference>
<dbReference type="GO" id="GO:0022627">
    <property type="term" value="C:cytosolic small ribosomal subunit"/>
    <property type="evidence" value="ECO:0007669"/>
    <property type="project" value="TreeGrafter"/>
</dbReference>
<accession>A0A2R6AP74</accession>
<organism evidence="4 5">
    <name type="scientific">Candidatus Marsarchaeota G2 archaeon OSP_D</name>
    <dbReference type="NCBI Taxonomy" id="1978157"/>
    <lineage>
        <taxon>Archaea</taxon>
        <taxon>Candidatus Marsarchaeota</taxon>
        <taxon>Candidatus Marsarchaeota group 2</taxon>
    </lineage>
</organism>
<dbReference type="SUPFAM" id="SSF46785">
    <property type="entry name" value="Winged helix' DNA-binding domain"/>
    <property type="match status" value="1"/>
</dbReference>
<evidence type="ECO:0000313" key="4">
    <source>
        <dbReference type="EMBL" id="PSN88186.1"/>
    </source>
</evidence>
<protein>
    <recommendedName>
        <fullName evidence="6">30S ribosomal protein S19e</fullName>
    </recommendedName>
</protein>
<sequence length="170" mass="19058">MRGSGGSRRRSVVFEASPVLRVKAVPHEGFVLALAERLKRDYAEVKPPAYAQFVKTVSSNFEPPKSFDWWYIRAASVLRKLAVKGCMGVTDLAYEYSGKRRRGRSREHFVLGARGHVRRILIQLEGAKLVEKQRCGRVLSKSGWELVVGVASEVLDAASKDEPRLKLYVG</sequence>
<dbReference type="InterPro" id="IPR001266">
    <property type="entry name" value="Ribosomal_eS19"/>
</dbReference>
<dbReference type="GO" id="GO:0000028">
    <property type="term" value="P:ribosomal small subunit assembly"/>
    <property type="evidence" value="ECO:0007669"/>
    <property type="project" value="TreeGrafter"/>
</dbReference>
<comment type="caution">
    <text evidence="4">The sequence shown here is derived from an EMBL/GenBank/DDBJ whole genome shotgun (WGS) entry which is preliminary data.</text>
</comment>
<dbReference type="Gene3D" id="1.10.10.10">
    <property type="entry name" value="Winged helix-like DNA-binding domain superfamily/Winged helix DNA-binding domain"/>
    <property type="match status" value="1"/>
</dbReference>
<dbReference type="AlphaFoldDB" id="A0A2R6AP74"/>
<dbReference type="GO" id="GO:0006412">
    <property type="term" value="P:translation"/>
    <property type="evidence" value="ECO:0007669"/>
    <property type="project" value="InterPro"/>
</dbReference>
<keyword evidence="2" id="KW-0689">Ribosomal protein</keyword>
<name>A0A2R6AP74_9ARCH</name>
<evidence type="ECO:0000256" key="1">
    <source>
        <dbReference type="ARBA" id="ARBA00010014"/>
    </source>
</evidence>
<dbReference type="InterPro" id="IPR036390">
    <property type="entry name" value="WH_DNA-bd_sf"/>
</dbReference>
<dbReference type="EMBL" id="NEXE01000129">
    <property type="protein sequence ID" value="PSN88186.1"/>
    <property type="molecule type" value="Genomic_DNA"/>
</dbReference>
<evidence type="ECO:0000256" key="2">
    <source>
        <dbReference type="ARBA" id="ARBA00022980"/>
    </source>
</evidence>
<proteinExistence type="inferred from homology"/>
<evidence type="ECO:0000313" key="5">
    <source>
        <dbReference type="Proteomes" id="UP000240322"/>
    </source>
</evidence>
<dbReference type="GO" id="GO:0003735">
    <property type="term" value="F:structural constituent of ribosome"/>
    <property type="evidence" value="ECO:0007669"/>
    <property type="project" value="InterPro"/>
</dbReference>
<dbReference type="PANTHER" id="PTHR11710">
    <property type="entry name" value="40S RIBOSOMAL PROTEIN S19"/>
    <property type="match status" value="1"/>
</dbReference>
<keyword evidence="3" id="KW-0687">Ribonucleoprotein</keyword>
<evidence type="ECO:0008006" key="6">
    <source>
        <dbReference type="Google" id="ProtNLM"/>
    </source>
</evidence>
<dbReference type="InterPro" id="IPR036388">
    <property type="entry name" value="WH-like_DNA-bd_sf"/>
</dbReference>
<dbReference type="PANTHER" id="PTHR11710:SF0">
    <property type="entry name" value="40S RIBOSOMAL PROTEIN S19"/>
    <property type="match status" value="1"/>
</dbReference>
<reference evidence="4 5" key="1">
    <citation type="submission" date="2017-04" db="EMBL/GenBank/DDBJ databases">
        <title>Novel microbial lineages endemic to geothermal iron-oxide mats fill important gaps in the evolutionary history of Archaea.</title>
        <authorList>
            <person name="Jay Z.J."/>
            <person name="Beam J.P."/>
            <person name="Dlakic M."/>
            <person name="Rusch D.B."/>
            <person name="Kozubal M.A."/>
            <person name="Inskeep W.P."/>
        </authorList>
    </citation>
    <scope>NUCLEOTIDE SEQUENCE [LARGE SCALE GENOMIC DNA]</scope>
    <source>
        <strain evidence="4">OSP_D</strain>
    </source>
</reference>
<dbReference type="SMART" id="SM01413">
    <property type="entry name" value="Ribosomal_S19e"/>
    <property type="match status" value="1"/>
</dbReference>
<gene>
    <name evidence="4" type="ORF">B9Q03_09525</name>
</gene>
<dbReference type="Pfam" id="PF01090">
    <property type="entry name" value="Ribosomal_S19e"/>
    <property type="match status" value="1"/>
</dbReference>